<dbReference type="PROSITE" id="PS50977">
    <property type="entry name" value="HTH_TETR_2"/>
    <property type="match status" value="1"/>
</dbReference>
<evidence type="ECO:0000313" key="8">
    <source>
        <dbReference type="Proteomes" id="UP000005870"/>
    </source>
</evidence>
<feature type="domain" description="HTH tetR-type" evidence="6">
    <location>
        <begin position="29"/>
        <end position="89"/>
    </location>
</feature>
<evidence type="ECO:0000256" key="2">
    <source>
        <dbReference type="ARBA" id="ARBA00023125"/>
    </source>
</evidence>
<dbReference type="Gene3D" id="1.10.10.60">
    <property type="entry name" value="Homeodomain-like"/>
    <property type="match status" value="1"/>
</dbReference>
<keyword evidence="1" id="KW-0805">Transcription regulation</keyword>
<dbReference type="KEGG" id="psd:DSC_13735"/>
<evidence type="ECO:0000259" key="6">
    <source>
        <dbReference type="PROSITE" id="PS50977"/>
    </source>
</evidence>
<dbReference type="InterPro" id="IPR036271">
    <property type="entry name" value="Tet_transcr_reg_TetR-rel_C_sf"/>
</dbReference>
<dbReference type="EMBL" id="CP003093">
    <property type="protein sequence ID" value="AER57391.1"/>
    <property type="molecule type" value="Genomic_DNA"/>
</dbReference>
<dbReference type="SUPFAM" id="SSF46689">
    <property type="entry name" value="Homeodomain-like"/>
    <property type="match status" value="1"/>
</dbReference>
<dbReference type="InterPro" id="IPR009057">
    <property type="entry name" value="Homeodomain-like_sf"/>
</dbReference>
<dbReference type="HOGENOM" id="CLU_069356_27_0_6"/>
<dbReference type="eggNOG" id="COG1309">
    <property type="taxonomic scope" value="Bacteria"/>
</dbReference>
<reference evidence="7 8" key="1">
    <citation type="journal article" date="2012" name="J. Bacteriol.">
        <title>Complete Genome Sequence of the BTEX-Degrading Bacterium Pseudoxanthomonas spadix BD-a59.</title>
        <authorList>
            <person name="Lee S.H."/>
            <person name="Jin H.M."/>
            <person name="Lee H.J."/>
            <person name="Kim J.M."/>
            <person name="Jeon C.O."/>
        </authorList>
    </citation>
    <scope>NUCLEOTIDE SEQUENCE [LARGE SCALE GENOMIC DNA]</scope>
    <source>
        <strain evidence="7 8">BD-a59</strain>
    </source>
</reference>
<dbReference type="Proteomes" id="UP000005870">
    <property type="component" value="Chromosome"/>
</dbReference>
<name>G7UTE5_PSEUP</name>
<gene>
    <name evidence="7" type="ordered locus">DSC_13735</name>
</gene>
<dbReference type="InterPro" id="IPR001647">
    <property type="entry name" value="HTH_TetR"/>
</dbReference>
<keyword evidence="2 4" id="KW-0238">DNA-binding</keyword>
<accession>G7UTE5</accession>
<dbReference type="Pfam" id="PF14246">
    <property type="entry name" value="TetR_C_7"/>
    <property type="match status" value="1"/>
</dbReference>
<feature type="region of interest" description="Disordered" evidence="5">
    <location>
        <begin position="1"/>
        <end position="28"/>
    </location>
</feature>
<evidence type="ECO:0000256" key="1">
    <source>
        <dbReference type="ARBA" id="ARBA00023015"/>
    </source>
</evidence>
<evidence type="ECO:0000313" key="7">
    <source>
        <dbReference type="EMBL" id="AER57391.1"/>
    </source>
</evidence>
<evidence type="ECO:0000256" key="3">
    <source>
        <dbReference type="ARBA" id="ARBA00023163"/>
    </source>
</evidence>
<evidence type="ECO:0000256" key="5">
    <source>
        <dbReference type="SAM" id="MobiDB-lite"/>
    </source>
</evidence>
<dbReference type="STRING" id="1045855.DSC_13735"/>
<dbReference type="FunFam" id="1.10.10.60:FF:000141">
    <property type="entry name" value="TetR family transcriptional regulator"/>
    <property type="match status" value="1"/>
</dbReference>
<dbReference type="OrthoDB" id="8535430at2"/>
<dbReference type="InterPro" id="IPR050109">
    <property type="entry name" value="HTH-type_TetR-like_transc_reg"/>
</dbReference>
<dbReference type="AlphaFoldDB" id="G7UTE5"/>
<evidence type="ECO:0000256" key="4">
    <source>
        <dbReference type="PROSITE-ProRule" id="PRU00335"/>
    </source>
</evidence>
<dbReference type="Gene3D" id="1.10.357.10">
    <property type="entry name" value="Tetracycline Repressor, domain 2"/>
    <property type="match status" value="1"/>
</dbReference>
<keyword evidence="3" id="KW-0804">Transcription</keyword>
<proteinExistence type="predicted"/>
<dbReference type="PRINTS" id="PR00455">
    <property type="entry name" value="HTHTETR"/>
</dbReference>
<protein>
    <submittedName>
        <fullName evidence="7">TetR family transcriptional regulator</fullName>
    </submittedName>
</protein>
<dbReference type="Pfam" id="PF00440">
    <property type="entry name" value="TetR_N"/>
    <property type="match status" value="1"/>
</dbReference>
<dbReference type="PANTHER" id="PTHR30055:SF146">
    <property type="entry name" value="HTH-TYPE TRANSCRIPTIONAL DUAL REGULATOR CECR"/>
    <property type="match status" value="1"/>
</dbReference>
<dbReference type="RefSeq" id="WP_014161564.1">
    <property type="nucleotide sequence ID" value="NC_016147.2"/>
</dbReference>
<dbReference type="SUPFAM" id="SSF48498">
    <property type="entry name" value="Tetracyclin repressor-like, C-terminal domain"/>
    <property type="match status" value="1"/>
</dbReference>
<dbReference type="InterPro" id="IPR039536">
    <property type="entry name" value="TetR_C_Proteobacteria"/>
</dbReference>
<feature type="DNA-binding region" description="H-T-H motif" evidence="4">
    <location>
        <begin position="52"/>
        <end position="71"/>
    </location>
</feature>
<dbReference type="GO" id="GO:0003700">
    <property type="term" value="F:DNA-binding transcription factor activity"/>
    <property type="evidence" value="ECO:0007669"/>
    <property type="project" value="TreeGrafter"/>
</dbReference>
<sequence length="224" mass="24804">MAEHAPDSRTADPDRTARAPSGPGRPKDLAKRAAILQAAKALFAREGFAGVSMDRIAAEAGVSKLTVYSHFGDKESLFSESVRILCEDMLPDEFFKVQADGTLRGQLRHIAEGFFDLIVSDEAIRTHRIMVTPGQADQSLRRIFWEAGPKRTHDSFVAFLRTAVDEGHLEIDDLDCAAKQFFTLLKGELYSRMMCGVCDQPDADEVAAHLDATVEMFLRAYAPR</sequence>
<organism evidence="7 8">
    <name type="scientific">Pseudoxanthomonas spadix (strain BD-a59)</name>
    <dbReference type="NCBI Taxonomy" id="1045855"/>
    <lineage>
        <taxon>Bacteria</taxon>
        <taxon>Pseudomonadati</taxon>
        <taxon>Pseudomonadota</taxon>
        <taxon>Gammaproteobacteria</taxon>
        <taxon>Lysobacterales</taxon>
        <taxon>Lysobacteraceae</taxon>
        <taxon>Pseudoxanthomonas</taxon>
    </lineage>
</organism>
<dbReference type="GO" id="GO:0000976">
    <property type="term" value="F:transcription cis-regulatory region binding"/>
    <property type="evidence" value="ECO:0007669"/>
    <property type="project" value="TreeGrafter"/>
</dbReference>
<feature type="compositionally biased region" description="Basic and acidic residues" evidence="5">
    <location>
        <begin position="1"/>
        <end position="17"/>
    </location>
</feature>
<keyword evidence="8" id="KW-1185">Reference proteome</keyword>
<dbReference type="PANTHER" id="PTHR30055">
    <property type="entry name" value="HTH-TYPE TRANSCRIPTIONAL REGULATOR RUTR"/>
    <property type="match status" value="1"/>
</dbReference>